<feature type="compositionally biased region" description="Basic residues" evidence="1">
    <location>
        <begin position="338"/>
        <end position="348"/>
    </location>
</feature>
<organism evidence="2">
    <name type="scientific">Alexandrium monilatum</name>
    <dbReference type="NCBI Taxonomy" id="311494"/>
    <lineage>
        <taxon>Eukaryota</taxon>
        <taxon>Sar</taxon>
        <taxon>Alveolata</taxon>
        <taxon>Dinophyceae</taxon>
        <taxon>Gonyaulacales</taxon>
        <taxon>Pyrocystaceae</taxon>
        <taxon>Alexandrium</taxon>
    </lineage>
</organism>
<protein>
    <submittedName>
        <fullName evidence="2">Uncharacterized protein</fullName>
    </submittedName>
</protein>
<name>A0A7S4VCM5_9DINO</name>
<dbReference type="EMBL" id="HBNR01023969">
    <property type="protein sequence ID" value="CAE4576431.1"/>
    <property type="molecule type" value="Transcribed_RNA"/>
</dbReference>
<feature type="region of interest" description="Disordered" evidence="1">
    <location>
        <begin position="336"/>
        <end position="370"/>
    </location>
</feature>
<sequence>MATVQAPMRAVVVTLRGEREAAMRRQLEEVGGFDAHFIEGVPARSLRTRDGLIGALRATGIFCPAPTGGEGDLVGQVTPGTPEAQAPGVDSDGLPWLDEEEERRAGDELWLRSRSLSRDRAVLACVFAHLLALRVAESEGRPVIMEDNARLLAEPGASAARARHALDAAPETAWLLLGYGSGEGLLEQATSPVSALFWEEGKPAAWGTQCYRLEPAARMRLIAWLRKGVECLLPAKGKRCRGYKPRPIDRLLPAPFVAEGRSAVAFPPVAYRAPMLRSLIHEQWDAAMSEALERQLARTGDSFDHLWLTEEERLVVARWREQGVWEHGDGITRENWVRKPRKPRKPKVKASCDAEGGGGPAGGEDESSGD</sequence>
<dbReference type="AlphaFoldDB" id="A0A7S4VCM5"/>
<proteinExistence type="predicted"/>
<gene>
    <name evidence="2" type="ORF">AMON00008_LOCUS16051</name>
</gene>
<evidence type="ECO:0000256" key="1">
    <source>
        <dbReference type="SAM" id="MobiDB-lite"/>
    </source>
</evidence>
<reference evidence="2" key="1">
    <citation type="submission" date="2021-01" db="EMBL/GenBank/DDBJ databases">
        <authorList>
            <person name="Corre E."/>
            <person name="Pelletier E."/>
            <person name="Niang G."/>
            <person name="Scheremetjew M."/>
            <person name="Finn R."/>
            <person name="Kale V."/>
            <person name="Holt S."/>
            <person name="Cochrane G."/>
            <person name="Meng A."/>
            <person name="Brown T."/>
            <person name="Cohen L."/>
        </authorList>
    </citation>
    <scope>NUCLEOTIDE SEQUENCE</scope>
    <source>
        <strain evidence="2">CCMP3105</strain>
    </source>
</reference>
<evidence type="ECO:0000313" key="2">
    <source>
        <dbReference type="EMBL" id="CAE4576431.1"/>
    </source>
</evidence>
<accession>A0A7S4VCM5</accession>